<dbReference type="AlphaFoldDB" id="A0A3Q9J0N2"/>
<protein>
    <recommendedName>
        <fullName evidence="4">HotDog ACOT-type domain-containing protein</fullName>
    </recommendedName>
</protein>
<dbReference type="InterPro" id="IPR040170">
    <property type="entry name" value="Cytosol_ACT"/>
</dbReference>
<name>A0A3Q9J0N2_9MICO</name>
<dbReference type="PANTHER" id="PTHR11049">
    <property type="entry name" value="ACYL COENZYME A THIOESTER HYDROLASE"/>
    <property type="match status" value="1"/>
</dbReference>
<sequence length="350" mass="37805">MPRHPLLYAGAVSTAAPDVAAAGPARARDDRITLRFLTTPADTAAGGRSVAAGSVMEWIDKAGYACAVGWSAAYCVTAYVGNVRHRRPIAPGSLIEVQARLVHTGRSSMHVVVTVSSADVDTRVYTPATTCILIFVAKDADGRAQQVPSWEPRTRSDRVLAEGALLRIPARTEIKRLMREEEYTDATAAPRSILRFLVPPGVVNWGGKAHGGTVMRWIDESAYACAVGWMGKDPLADHAVAVYSGGIHFFAPVRIGDIVEVDSRLIHTSDRSMHVSTRVLTADPRSPHERTLTTLCLSVFAVPGEGGVALPVPFWEPVEAEDRRLNAHAREIIRLREDIVPIAASISLEP</sequence>
<dbReference type="Gene3D" id="3.10.129.10">
    <property type="entry name" value="Hotdog Thioesterase"/>
    <property type="match status" value="2"/>
</dbReference>
<dbReference type="EMBL" id="CP031423">
    <property type="protein sequence ID" value="AZS38486.1"/>
    <property type="molecule type" value="Genomic_DNA"/>
</dbReference>
<dbReference type="PANTHER" id="PTHR11049:SF16">
    <property type="entry name" value="PROTEIN VDLD"/>
    <property type="match status" value="1"/>
</dbReference>
<dbReference type="InterPro" id="IPR029069">
    <property type="entry name" value="HotDog_dom_sf"/>
</dbReference>
<dbReference type="CDD" id="cd03442">
    <property type="entry name" value="BFIT_BACH"/>
    <property type="match status" value="2"/>
</dbReference>
<evidence type="ECO:0000259" key="4">
    <source>
        <dbReference type="PROSITE" id="PS51770"/>
    </source>
</evidence>
<feature type="domain" description="HotDog ACOT-type" evidence="4">
    <location>
        <begin position="188"/>
        <end position="306"/>
    </location>
</feature>
<evidence type="ECO:0000313" key="5">
    <source>
        <dbReference type="EMBL" id="AZS38486.1"/>
    </source>
</evidence>
<dbReference type="SUPFAM" id="SSF54637">
    <property type="entry name" value="Thioesterase/thiol ester dehydrase-isomerase"/>
    <property type="match status" value="2"/>
</dbReference>
<dbReference type="GO" id="GO:0005829">
    <property type="term" value="C:cytosol"/>
    <property type="evidence" value="ECO:0007669"/>
    <property type="project" value="TreeGrafter"/>
</dbReference>
<reference evidence="5 6" key="1">
    <citation type="submission" date="2018-08" db="EMBL/GenBank/DDBJ databases">
        <title>Microbacterium lemovicicum sp. nov., a bacterium isolated from a natural uranium-rich soil.</title>
        <authorList>
            <person name="ORTET P."/>
        </authorList>
    </citation>
    <scope>NUCLEOTIDE SEQUENCE [LARGE SCALE GENOMIC DNA]</scope>
    <source>
        <strain evidence="5 6">Viu22</strain>
    </source>
</reference>
<evidence type="ECO:0000256" key="1">
    <source>
        <dbReference type="ARBA" id="ARBA00010458"/>
    </source>
</evidence>
<dbReference type="Pfam" id="PF03061">
    <property type="entry name" value="4HBT"/>
    <property type="match status" value="2"/>
</dbReference>
<dbReference type="InterPro" id="IPR033120">
    <property type="entry name" value="HOTDOG_ACOT"/>
</dbReference>
<dbReference type="PROSITE" id="PS51770">
    <property type="entry name" value="HOTDOG_ACOT"/>
    <property type="match status" value="2"/>
</dbReference>
<dbReference type="GO" id="GO:0006637">
    <property type="term" value="P:acyl-CoA metabolic process"/>
    <property type="evidence" value="ECO:0007669"/>
    <property type="project" value="TreeGrafter"/>
</dbReference>
<dbReference type="KEGG" id="mlv:CVS47_03143"/>
<proteinExistence type="inferred from homology"/>
<dbReference type="InterPro" id="IPR006683">
    <property type="entry name" value="Thioestr_dom"/>
</dbReference>
<keyword evidence="2 3" id="KW-0378">Hydrolase</keyword>
<dbReference type="Proteomes" id="UP000276888">
    <property type="component" value="Chromosome"/>
</dbReference>
<keyword evidence="6" id="KW-1185">Reference proteome</keyword>
<accession>A0A3Q9J0N2</accession>
<dbReference type="OrthoDB" id="9809430at2"/>
<evidence type="ECO:0000256" key="3">
    <source>
        <dbReference type="PROSITE-ProRule" id="PRU01106"/>
    </source>
</evidence>
<evidence type="ECO:0000256" key="2">
    <source>
        <dbReference type="ARBA" id="ARBA00022801"/>
    </source>
</evidence>
<organism evidence="5 6">
    <name type="scientific">Microbacterium lemovicicum</name>
    <dbReference type="NCBI Taxonomy" id="1072463"/>
    <lineage>
        <taxon>Bacteria</taxon>
        <taxon>Bacillati</taxon>
        <taxon>Actinomycetota</taxon>
        <taxon>Actinomycetes</taxon>
        <taxon>Micrococcales</taxon>
        <taxon>Microbacteriaceae</taxon>
        <taxon>Microbacterium</taxon>
    </lineage>
</organism>
<gene>
    <name evidence="5" type="ORF">CVS47_03143</name>
</gene>
<comment type="similarity">
    <text evidence="1">Belongs to the acyl coenzyme A hydrolase family.</text>
</comment>
<feature type="domain" description="HotDog ACOT-type" evidence="4">
    <location>
        <begin position="28"/>
        <end position="141"/>
    </location>
</feature>
<dbReference type="GO" id="GO:0052816">
    <property type="term" value="F:long-chain fatty acyl-CoA hydrolase activity"/>
    <property type="evidence" value="ECO:0007669"/>
    <property type="project" value="TreeGrafter"/>
</dbReference>
<evidence type="ECO:0000313" key="6">
    <source>
        <dbReference type="Proteomes" id="UP000276888"/>
    </source>
</evidence>